<dbReference type="EMBL" id="JOJR01000065">
    <property type="protein sequence ID" value="RCN47265.1"/>
    <property type="molecule type" value="Genomic_DNA"/>
</dbReference>
<proteinExistence type="predicted"/>
<comment type="caution">
    <text evidence="2">The sequence shown here is derived from an EMBL/GenBank/DDBJ whole genome shotgun (WGS) entry which is preliminary data.</text>
</comment>
<keyword evidence="3" id="KW-1185">Reference proteome</keyword>
<dbReference type="STRING" id="29170.A0A368GW77"/>
<gene>
    <name evidence="2" type="ORF">ANCCAN_06707</name>
</gene>
<feature type="compositionally biased region" description="Basic and acidic residues" evidence="1">
    <location>
        <begin position="10"/>
        <end position="24"/>
    </location>
</feature>
<reference evidence="2 3" key="1">
    <citation type="submission" date="2014-10" db="EMBL/GenBank/DDBJ databases">
        <title>Draft genome of the hookworm Ancylostoma caninum.</title>
        <authorList>
            <person name="Mitreva M."/>
        </authorList>
    </citation>
    <scope>NUCLEOTIDE SEQUENCE [LARGE SCALE GENOMIC DNA]</scope>
    <source>
        <strain evidence="2 3">Baltimore</strain>
    </source>
</reference>
<organism evidence="2 3">
    <name type="scientific">Ancylostoma caninum</name>
    <name type="common">Dog hookworm</name>
    <dbReference type="NCBI Taxonomy" id="29170"/>
    <lineage>
        <taxon>Eukaryota</taxon>
        <taxon>Metazoa</taxon>
        <taxon>Ecdysozoa</taxon>
        <taxon>Nematoda</taxon>
        <taxon>Chromadorea</taxon>
        <taxon>Rhabditida</taxon>
        <taxon>Rhabditina</taxon>
        <taxon>Rhabditomorpha</taxon>
        <taxon>Strongyloidea</taxon>
        <taxon>Ancylostomatidae</taxon>
        <taxon>Ancylostomatinae</taxon>
        <taxon>Ancylostoma</taxon>
    </lineage>
</organism>
<protein>
    <submittedName>
        <fullName evidence="2">Uncharacterized protein</fullName>
    </submittedName>
</protein>
<name>A0A368GW77_ANCCA</name>
<evidence type="ECO:0000256" key="1">
    <source>
        <dbReference type="SAM" id="MobiDB-lite"/>
    </source>
</evidence>
<accession>A0A368GW77</accession>
<dbReference type="OrthoDB" id="5962185at2759"/>
<feature type="region of interest" description="Disordered" evidence="1">
    <location>
        <begin position="1"/>
        <end position="24"/>
    </location>
</feature>
<sequence length="49" mass="5745">MEYDSISDESGYHEDRLVHGHSEESYYSDGELVMLEEDYDDSEEQITPL</sequence>
<evidence type="ECO:0000313" key="2">
    <source>
        <dbReference type="EMBL" id="RCN47265.1"/>
    </source>
</evidence>
<evidence type="ECO:0000313" key="3">
    <source>
        <dbReference type="Proteomes" id="UP000252519"/>
    </source>
</evidence>
<dbReference type="Proteomes" id="UP000252519">
    <property type="component" value="Unassembled WGS sequence"/>
</dbReference>
<dbReference type="AlphaFoldDB" id="A0A368GW77"/>